<evidence type="ECO:0000313" key="1">
    <source>
        <dbReference type="EMBL" id="KTD19902.1"/>
    </source>
</evidence>
<sequence length="196" mass="22399">MITNTIDVGMDEYYFTNKKDAVLVTKGITTCIAFVVQGHYYDEDANFIPFCGLFHWSGFTDPRNQATDYVAEQLQFFFEELREQLDIEEDDKIIVTSLLFIGGEKSQFEGRELILSGTEKEVETLKEVASGFNYEEFNIMLKSRPVHNHYLTSGELSLAVEVGINQFGLSYEHLADEEEIEDGDLESFDLKALTRS</sequence>
<evidence type="ECO:0000313" key="2">
    <source>
        <dbReference type="Proteomes" id="UP000054997"/>
    </source>
</evidence>
<dbReference type="AlphaFoldDB" id="A0A0W0VIG0"/>
<dbReference type="STRING" id="45068.Llon_2074"/>
<dbReference type="OrthoDB" id="5638932at2"/>
<protein>
    <submittedName>
        <fullName evidence="1">Uncharacterized protein</fullName>
    </submittedName>
</protein>
<reference evidence="1 2" key="1">
    <citation type="submission" date="2015-11" db="EMBL/GenBank/DDBJ databases">
        <title>Genomic analysis of 38 Legionella species identifies large and diverse effector repertoires.</title>
        <authorList>
            <person name="Burstein D."/>
            <person name="Amaro F."/>
            <person name="Zusman T."/>
            <person name="Lifshitz Z."/>
            <person name="Cohen O."/>
            <person name="Gilbert J.A."/>
            <person name="Pupko T."/>
            <person name="Shuman H.A."/>
            <person name="Segal G."/>
        </authorList>
    </citation>
    <scope>NUCLEOTIDE SEQUENCE [LARGE SCALE GENOMIC DNA]</scope>
    <source>
        <strain evidence="1 2">ATCC 49505</strain>
    </source>
</reference>
<proteinExistence type="predicted"/>
<dbReference type="PATRIC" id="fig|45068.5.peg.2256"/>
<name>A0A0W0VIG0_9GAMM</name>
<organism evidence="1 2">
    <name type="scientific">Legionella londiniensis</name>
    <dbReference type="NCBI Taxonomy" id="45068"/>
    <lineage>
        <taxon>Bacteria</taxon>
        <taxon>Pseudomonadati</taxon>
        <taxon>Pseudomonadota</taxon>
        <taxon>Gammaproteobacteria</taxon>
        <taxon>Legionellales</taxon>
        <taxon>Legionellaceae</taxon>
        <taxon>Legionella</taxon>
    </lineage>
</organism>
<dbReference type="EMBL" id="LNYK01000033">
    <property type="protein sequence ID" value="KTD19902.1"/>
    <property type="molecule type" value="Genomic_DNA"/>
</dbReference>
<dbReference type="Proteomes" id="UP000054997">
    <property type="component" value="Unassembled WGS sequence"/>
</dbReference>
<comment type="caution">
    <text evidence="1">The sequence shown here is derived from an EMBL/GenBank/DDBJ whole genome shotgun (WGS) entry which is preliminary data.</text>
</comment>
<dbReference type="RefSeq" id="WP_131754666.1">
    <property type="nucleotide sequence ID" value="NZ_CAAAHZ010000011.1"/>
</dbReference>
<gene>
    <name evidence="1" type="ORF">Llon_2074</name>
</gene>
<keyword evidence="2" id="KW-1185">Reference proteome</keyword>
<accession>A0A0W0VIG0</accession>